<evidence type="ECO:0000256" key="4">
    <source>
        <dbReference type="SAM" id="Coils"/>
    </source>
</evidence>
<dbReference type="InterPro" id="IPR004358">
    <property type="entry name" value="Sig_transdc_His_kin-like_C"/>
</dbReference>
<evidence type="ECO:0000313" key="7">
    <source>
        <dbReference type="EMBL" id="MFC4670299.1"/>
    </source>
</evidence>
<dbReference type="GO" id="GO:0016301">
    <property type="term" value="F:kinase activity"/>
    <property type="evidence" value="ECO:0007669"/>
    <property type="project" value="UniProtKB-KW"/>
</dbReference>
<feature type="transmembrane region" description="Helical" evidence="5">
    <location>
        <begin position="127"/>
        <end position="148"/>
    </location>
</feature>
<dbReference type="PRINTS" id="PR00344">
    <property type="entry name" value="BCTRLSENSOR"/>
</dbReference>
<evidence type="ECO:0000256" key="5">
    <source>
        <dbReference type="SAM" id="Phobius"/>
    </source>
</evidence>
<dbReference type="PANTHER" id="PTHR43065:SF42">
    <property type="entry name" value="TWO-COMPONENT SENSOR PPRA"/>
    <property type="match status" value="1"/>
</dbReference>
<comment type="catalytic activity">
    <reaction evidence="1">
        <text>ATP + protein L-histidine = ADP + protein N-phospho-L-histidine.</text>
        <dbReference type="EC" id="2.7.13.3"/>
    </reaction>
</comment>
<comment type="caution">
    <text evidence="7">The sequence shown here is derived from an EMBL/GenBank/DDBJ whole genome shotgun (WGS) entry which is preliminary data.</text>
</comment>
<keyword evidence="5" id="KW-0812">Transmembrane</keyword>
<dbReference type="SUPFAM" id="SSF47384">
    <property type="entry name" value="Homodimeric domain of signal transducing histidine kinase"/>
    <property type="match status" value="1"/>
</dbReference>
<keyword evidence="4" id="KW-0175">Coiled coil</keyword>
<dbReference type="InterPro" id="IPR036890">
    <property type="entry name" value="HATPase_C_sf"/>
</dbReference>
<accession>A0ABV9KK05</accession>
<dbReference type="InterPro" id="IPR005467">
    <property type="entry name" value="His_kinase_dom"/>
</dbReference>
<name>A0ABV9KK05_9RHOB</name>
<feature type="domain" description="Histidine kinase" evidence="6">
    <location>
        <begin position="207"/>
        <end position="429"/>
    </location>
</feature>
<organism evidence="7 8">
    <name type="scientific">Seohaeicola nanhaiensis</name>
    <dbReference type="NCBI Taxonomy" id="1387282"/>
    <lineage>
        <taxon>Bacteria</taxon>
        <taxon>Pseudomonadati</taxon>
        <taxon>Pseudomonadota</taxon>
        <taxon>Alphaproteobacteria</taxon>
        <taxon>Rhodobacterales</taxon>
        <taxon>Roseobacteraceae</taxon>
        <taxon>Seohaeicola</taxon>
    </lineage>
</organism>
<dbReference type="RefSeq" id="WP_380719155.1">
    <property type="nucleotide sequence ID" value="NZ_JBHSGI010000024.1"/>
</dbReference>
<dbReference type="SUPFAM" id="SSF55874">
    <property type="entry name" value="ATPase domain of HSP90 chaperone/DNA topoisomerase II/histidine kinase"/>
    <property type="match status" value="1"/>
</dbReference>
<feature type="transmembrane region" description="Helical" evidence="5">
    <location>
        <begin position="45"/>
        <end position="62"/>
    </location>
</feature>
<keyword evidence="7" id="KW-0418">Kinase</keyword>
<feature type="transmembrane region" description="Helical" evidence="5">
    <location>
        <begin position="154"/>
        <end position="176"/>
    </location>
</feature>
<evidence type="ECO:0000259" key="6">
    <source>
        <dbReference type="PROSITE" id="PS50109"/>
    </source>
</evidence>
<dbReference type="InterPro" id="IPR036097">
    <property type="entry name" value="HisK_dim/P_sf"/>
</dbReference>
<keyword evidence="5" id="KW-0472">Membrane</keyword>
<dbReference type="InterPro" id="IPR003594">
    <property type="entry name" value="HATPase_dom"/>
</dbReference>
<dbReference type="EMBL" id="JBHSGI010000024">
    <property type="protein sequence ID" value="MFC4670299.1"/>
    <property type="molecule type" value="Genomic_DNA"/>
</dbReference>
<dbReference type="Pfam" id="PF00512">
    <property type="entry name" value="HisKA"/>
    <property type="match status" value="1"/>
</dbReference>
<protein>
    <recommendedName>
        <fullName evidence="2">histidine kinase</fullName>
        <ecNumber evidence="2">2.7.13.3</ecNumber>
    </recommendedName>
</protein>
<sequence length="448" mass="48253">MGNRAEINRLRLVEFPSRAEALLRFSAIFSGGVILNYFWQWHAVWFWLAGYFGVMAVYWRFLSSRPPAPSNRDVTVAHGLFLLLLVAFIWLPIRAMMEPSVPIAFTSTAAYACLLVFLIWRGESALTIIWGTVATLFCAHVALLVHYLPLAQATSQQVIMAVAGLASIGYLAQAMLTQRARARETMQSLRRNAEAQRLEAIGQVAGGIAHQFNNSLTAIQGNLELAALSSDDAERQELLGEAHAAALRSAELVRQLLAYTRSARMTRARIVLRRAMDQVATGARAVLPSSITLVIEPPPADLTVVTDESQLVAVLLQLIANARDAMPNGGRITLRSRTVADLRSHLMPDGSFLPPGAYVAIEVCDSGTGIPRDLIGRVTDPFFSTKPVGIGSGMGLAVATGFARQSGGGMTIASSAKGTVITLILPAATVDSDLPQVPPARTASRVTR</sequence>
<keyword evidence="5" id="KW-1133">Transmembrane helix</keyword>
<evidence type="ECO:0000256" key="2">
    <source>
        <dbReference type="ARBA" id="ARBA00012438"/>
    </source>
</evidence>
<dbReference type="CDD" id="cd00082">
    <property type="entry name" value="HisKA"/>
    <property type="match status" value="1"/>
</dbReference>
<evidence type="ECO:0000256" key="3">
    <source>
        <dbReference type="ARBA" id="ARBA00022553"/>
    </source>
</evidence>
<proteinExistence type="predicted"/>
<dbReference type="SMART" id="SM00388">
    <property type="entry name" value="HisKA"/>
    <property type="match status" value="1"/>
</dbReference>
<dbReference type="Gene3D" id="1.10.287.130">
    <property type="match status" value="1"/>
</dbReference>
<dbReference type="SMART" id="SM00387">
    <property type="entry name" value="HATPase_c"/>
    <property type="match status" value="1"/>
</dbReference>
<dbReference type="Proteomes" id="UP001595973">
    <property type="component" value="Unassembled WGS sequence"/>
</dbReference>
<keyword evidence="8" id="KW-1185">Reference proteome</keyword>
<feature type="transmembrane region" description="Helical" evidence="5">
    <location>
        <begin position="99"/>
        <end position="120"/>
    </location>
</feature>
<gene>
    <name evidence="7" type="ORF">ACFO5X_17165</name>
</gene>
<keyword evidence="3" id="KW-0597">Phosphoprotein</keyword>
<feature type="transmembrane region" description="Helical" evidence="5">
    <location>
        <begin position="74"/>
        <end position="93"/>
    </location>
</feature>
<keyword evidence="7" id="KW-0808">Transferase</keyword>
<feature type="transmembrane region" description="Helical" evidence="5">
    <location>
        <begin position="21"/>
        <end position="39"/>
    </location>
</feature>
<evidence type="ECO:0000313" key="8">
    <source>
        <dbReference type="Proteomes" id="UP001595973"/>
    </source>
</evidence>
<dbReference type="PROSITE" id="PS50109">
    <property type="entry name" value="HIS_KIN"/>
    <property type="match status" value="1"/>
</dbReference>
<feature type="coiled-coil region" evidence="4">
    <location>
        <begin position="172"/>
        <end position="199"/>
    </location>
</feature>
<dbReference type="Pfam" id="PF02518">
    <property type="entry name" value="HATPase_c"/>
    <property type="match status" value="1"/>
</dbReference>
<dbReference type="EC" id="2.7.13.3" evidence="2"/>
<reference evidence="8" key="1">
    <citation type="journal article" date="2019" name="Int. J. Syst. Evol. Microbiol.">
        <title>The Global Catalogue of Microorganisms (GCM) 10K type strain sequencing project: providing services to taxonomists for standard genome sequencing and annotation.</title>
        <authorList>
            <consortium name="The Broad Institute Genomics Platform"/>
            <consortium name="The Broad Institute Genome Sequencing Center for Infectious Disease"/>
            <person name="Wu L."/>
            <person name="Ma J."/>
        </authorList>
    </citation>
    <scope>NUCLEOTIDE SEQUENCE [LARGE SCALE GENOMIC DNA]</scope>
    <source>
        <strain evidence="8">CGMCC 4.7283</strain>
    </source>
</reference>
<evidence type="ECO:0000256" key="1">
    <source>
        <dbReference type="ARBA" id="ARBA00000085"/>
    </source>
</evidence>
<dbReference type="Gene3D" id="3.30.565.10">
    <property type="entry name" value="Histidine kinase-like ATPase, C-terminal domain"/>
    <property type="match status" value="1"/>
</dbReference>
<dbReference type="PANTHER" id="PTHR43065">
    <property type="entry name" value="SENSOR HISTIDINE KINASE"/>
    <property type="match status" value="1"/>
</dbReference>
<dbReference type="InterPro" id="IPR003661">
    <property type="entry name" value="HisK_dim/P_dom"/>
</dbReference>